<comment type="caution">
    <text evidence="2">The sequence shown here is derived from an EMBL/GenBank/DDBJ whole genome shotgun (WGS) entry which is preliminary data.</text>
</comment>
<keyword evidence="3" id="KW-1185">Reference proteome</keyword>
<name>A0A9N9NDS8_FUNMO</name>
<gene>
    <name evidence="2" type="ORF">FMOSSE_LOCUS15315</name>
</gene>
<dbReference type="AlphaFoldDB" id="A0A9N9NDS8"/>
<feature type="non-terminal residue" evidence="2">
    <location>
        <position position="1"/>
    </location>
</feature>
<feature type="compositionally biased region" description="Polar residues" evidence="1">
    <location>
        <begin position="311"/>
        <end position="321"/>
    </location>
</feature>
<evidence type="ECO:0000313" key="2">
    <source>
        <dbReference type="EMBL" id="CAG8725602.1"/>
    </source>
</evidence>
<dbReference type="Proteomes" id="UP000789375">
    <property type="component" value="Unassembled WGS sequence"/>
</dbReference>
<feature type="region of interest" description="Disordered" evidence="1">
    <location>
        <begin position="311"/>
        <end position="345"/>
    </location>
</feature>
<accession>A0A9N9NDS8</accession>
<evidence type="ECO:0000256" key="1">
    <source>
        <dbReference type="SAM" id="MobiDB-lite"/>
    </source>
</evidence>
<feature type="compositionally biased region" description="Basic and acidic residues" evidence="1">
    <location>
        <begin position="151"/>
        <end position="160"/>
    </location>
</feature>
<feature type="compositionally biased region" description="Acidic residues" evidence="1">
    <location>
        <begin position="125"/>
        <end position="146"/>
    </location>
</feature>
<evidence type="ECO:0000313" key="3">
    <source>
        <dbReference type="Proteomes" id="UP000789375"/>
    </source>
</evidence>
<dbReference type="EMBL" id="CAJVPP010014947">
    <property type="protein sequence ID" value="CAG8725602.1"/>
    <property type="molecule type" value="Genomic_DNA"/>
</dbReference>
<organism evidence="2 3">
    <name type="scientific">Funneliformis mosseae</name>
    <name type="common">Endomycorrhizal fungus</name>
    <name type="synonym">Glomus mosseae</name>
    <dbReference type="NCBI Taxonomy" id="27381"/>
    <lineage>
        <taxon>Eukaryota</taxon>
        <taxon>Fungi</taxon>
        <taxon>Fungi incertae sedis</taxon>
        <taxon>Mucoromycota</taxon>
        <taxon>Glomeromycotina</taxon>
        <taxon>Glomeromycetes</taxon>
        <taxon>Glomerales</taxon>
        <taxon>Glomeraceae</taxon>
        <taxon>Funneliformis</taxon>
    </lineage>
</organism>
<proteinExistence type="predicted"/>
<protein>
    <submittedName>
        <fullName evidence="2">6976_t:CDS:1</fullName>
    </submittedName>
</protein>
<sequence length="345" mass="40280">LSDGKKYLTRILEQVVTSWTLCHTSRSFNVGIQSTQRVEGYNSLIKRSVKSSATLFELDTHIQSLLNKEQQFEWYEQSNQNPTVGLPNVIRRYFKRIDAIIKKFLTSRVLKMQHNQINESLLYRDDEEQSNDEEQSDEEQGDDEEQSNVKQGDDEKQSEKLNFSEDDYESLISNLYALITYLNHANIHELVTRGLVCRHFFSVMFNSDKAMFHIGLISDRWYNEKFSDFQKEPAITIFSEKNTVKSIYEHQQNLSHQAKYNQGFGYAKKAIGLALEIGCKDELNNMLQRWIREKENEISFRQLEINKENLPNISNPYQTRTKGAPRKHIKSALEGNQKQKSSETA</sequence>
<feature type="non-terminal residue" evidence="2">
    <location>
        <position position="345"/>
    </location>
</feature>
<feature type="compositionally biased region" description="Polar residues" evidence="1">
    <location>
        <begin position="334"/>
        <end position="345"/>
    </location>
</feature>
<reference evidence="2" key="1">
    <citation type="submission" date="2021-06" db="EMBL/GenBank/DDBJ databases">
        <authorList>
            <person name="Kallberg Y."/>
            <person name="Tangrot J."/>
            <person name="Rosling A."/>
        </authorList>
    </citation>
    <scope>NUCLEOTIDE SEQUENCE</scope>
    <source>
        <strain evidence="2">87-6 pot B 2015</strain>
    </source>
</reference>
<feature type="region of interest" description="Disordered" evidence="1">
    <location>
        <begin position="121"/>
        <end position="160"/>
    </location>
</feature>